<comment type="cofactor">
    <cofactor evidence="1">
        <name>[4Fe-4S] cluster</name>
        <dbReference type="ChEBI" id="CHEBI:49883"/>
    </cofactor>
</comment>
<dbReference type="PROSITE" id="PS51918">
    <property type="entry name" value="RADICAL_SAM"/>
    <property type="match status" value="1"/>
</dbReference>
<evidence type="ECO:0000256" key="2">
    <source>
        <dbReference type="ARBA" id="ARBA00022691"/>
    </source>
</evidence>
<evidence type="ECO:0000256" key="1">
    <source>
        <dbReference type="ARBA" id="ARBA00001966"/>
    </source>
</evidence>
<dbReference type="InterPro" id="IPR023404">
    <property type="entry name" value="rSAM_horseshoe"/>
</dbReference>
<evidence type="ECO:0000256" key="3">
    <source>
        <dbReference type="ARBA" id="ARBA00022723"/>
    </source>
</evidence>
<keyword evidence="2" id="KW-0949">S-adenosyl-L-methionine</keyword>
<feature type="domain" description="Radical SAM core" evidence="6">
    <location>
        <begin position="41"/>
        <end position="269"/>
    </location>
</feature>
<dbReference type="Gene3D" id="3.80.30.20">
    <property type="entry name" value="tm_1862 like domain"/>
    <property type="match status" value="1"/>
</dbReference>
<protein>
    <recommendedName>
        <fullName evidence="6">Radical SAM core domain-containing protein</fullName>
    </recommendedName>
</protein>
<evidence type="ECO:0000256" key="5">
    <source>
        <dbReference type="ARBA" id="ARBA00023014"/>
    </source>
</evidence>
<dbReference type="InterPro" id="IPR051198">
    <property type="entry name" value="BchE-like"/>
</dbReference>
<evidence type="ECO:0000259" key="6">
    <source>
        <dbReference type="PROSITE" id="PS51918"/>
    </source>
</evidence>
<comment type="caution">
    <text evidence="7">The sequence shown here is derived from an EMBL/GenBank/DDBJ whole genome shotgun (WGS) entry which is preliminary data.</text>
</comment>
<dbReference type="InterPro" id="IPR006638">
    <property type="entry name" value="Elp3/MiaA/NifB-like_rSAM"/>
</dbReference>
<dbReference type="AlphaFoldDB" id="X1MEP6"/>
<dbReference type="GO" id="GO:0046872">
    <property type="term" value="F:metal ion binding"/>
    <property type="evidence" value="ECO:0007669"/>
    <property type="project" value="UniProtKB-KW"/>
</dbReference>
<dbReference type="GO" id="GO:0051536">
    <property type="term" value="F:iron-sulfur cluster binding"/>
    <property type="evidence" value="ECO:0007669"/>
    <property type="project" value="UniProtKB-KW"/>
</dbReference>
<dbReference type="InterPro" id="IPR058240">
    <property type="entry name" value="rSAM_sf"/>
</dbReference>
<keyword evidence="3" id="KW-0479">Metal-binding</keyword>
<sequence length="281" mass="33161">TVEDVDKLPLEDYGPENHFTIMGDGQIKPLKVLPEYENPRGDTKNSIFYIASRGCPYSCSYCQEPFYQEIINVKKRVRIKSVEKVIEDLKYLKNKYLETSKIYFLDPDFFVKTNDWLSKFAQKYTKYVQKPFWAFANPFSITSEKAHILSNAGLNEIQIGIQSGSERTNRELYNRRFSEEKLLESIKIFQELDVGVWLDIIYDNPWERKEDLEKTINLIERFPKPFKLGTFALSFFEKTPLYEKALKEGIQVLRKDESLNFHTRKSSFNDNLNEIIRQGRI</sequence>
<dbReference type="CDD" id="cd01335">
    <property type="entry name" value="Radical_SAM"/>
    <property type="match status" value="1"/>
</dbReference>
<dbReference type="Pfam" id="PF04055">
    <property type="entry name" value="Radical_SAM"/>
    <property type="match status" value="1"/>
</dbReference>
<gene>
    <name evidence="7" type="ORF">S06H3_30609</name>
</gene>
<organism evidence="7">
    <name type="scientific">marine sediment metagenome</name>
    <dbReference type="NCBI Taxonomy" id="412755"/>
    <lineage>
        <taxon>unclassified sequences</taxon>
        <taxon>metagenomes</taxon>
        <taxon>ecological metagenomes</taxon>
    </lineage>
</organism>
<dbReference type="SFLD" id="SFLDG01082">
    <property type="entry name" value="B12-binding_domain_containing"/>
    <property type="match status" value="1"/>
</dbReference>
<proteinExistence type="predicted"/>
<dbReference type="SUPFAM" id="SSF102114">
    <property type="entry name" value="Radical SAM enzymes"/>
    <property type="match status" value="1"/>
</dbReference>
<dbReference type="EMBL" id="BARV01018035">
    <property type="protein sequence ID" value="GAI30122.1"/>
    <property type="molecule type" value="Genomic_DNA"/>
</dbReference>
<feature type="non-terminal residue" evidence="7">
    <location>
        <position position="1"/>
    </location>
</feature>
<accession>X1MEP6</accession>
<feature type="non-terminal residue" evidence="7">
    <location>
        <position position="281"/>
    </location>
</feature>
<dbReference type="SMART" id="SM00729">
    <property type="entry name" value="Elp3"/>
    <property type="match status" value="1"/>
</dbReference>
<reference evidence="7" key="1">
    <citation type="journal article" date="2014" name="Front. Microbiol.">
        <title>High frequency of phylogenetically diverse reductive dehalogenase-homologous genes in deep subseafloor sedimentary metagenomes.</title>
        <authorList>
            <person name="Kawai M."/>
            <person name="Futagami T."/>
            <person name="Toyoda A."/>
            <person name="Takaki Y."/>
            <person name="Nishi S."/>
            <person name="Hori S."/>
            <person name="Arai W."/>
            <person name="Tsubouchi T."/>
            <person name="Morono Y."/>
            <person name="Uchiyama I."/>
            <person name="Ito T."/>
            <person name="Fujiyama A."/>
            <person name="Inagaki F."/>
            <person name="Takami H."/>
        </authorList>
    </citation>
    <scope>NUCLEOTIDE SEQUENCE</scope>
    <source>
        <strain evidence="7">Expedition CK06-06</strain>
    </source>
</reference>
<dbReference type="InterPro" id="IPR007197">
    <property type="entry name" value="rSAM"/>
</dbReference>
<name>X1MEP6_9ZZZZ</name>
<dbReference type="SFLD" id="SFLDS00029">
    <property type="entry name" value="Radical_SAM"/>
    <property type="match status" value="1"/>
</dbReference>
<dbReference type="PANTHER" id="PTHR43409">
    <property type="entry name" value="ANAEROBIC MAGNESIUM-PROTOPORPHYRIN IX MONOMETHYL ESTER CYCLASE-RELATED"/>
    <property type="match status" value="1"/>
</dbReference>
<evidence type="ECO:0000256" key="4">
    <source>
        <dbReference type="ARBA" id="ARBA00023004"/>
    </source>
</evidence>
<keyword evidence="4" id="KW-0408">Iron</keyword>
<dbReference type="GO" id="GO:0003824">
    <property type="term" value="F:catalytic activity"/>
    <property type="evidence" value="ECO:0007669"/>
    <property type="project" value="InterPro"/>
</dbReference>
<evidence type="ECO:0000313" key="7">
    <source>
        <dbReference type="EMBL" id="GAI30122.1"/>
    </source>
</evidence>
<keyword evidence="5" id="KW-0411">Iron-sulfur</keyword>